<dbReference type="PANTHER" id="PTHR11926">
    <property type="entry name" value="GLUCOSYL/GLUCURONOSYL TRANSFERASES"/>
    <property type="match status" value="1"/>
</dbReference>
<evidence type="ECO:0000313" key="3">
    <source>
        <dbReference type="Proteomes" id="UP000237347"/>
    </source>
</evidence>
<name>A0AAW0LAE8_QUESU</name>
<dbReference type="GO" id="GO:0080043">
    <property type="term" value="F:quercetin 3-O-glucosyltransferase activity"/>
    <property type="evidence" value="ECO:0007669"/>
    <property type="project" value="TreeGrafter"/>
</dbReference>
<dbReference type="SUPFAM" id="SSF53756">
    <property type="entry name" value="UDP-Glycosyltransferase/glycogen phosphorylase"/>
    <property type="match status" value="1"/>
</dbReference>
<protein>
    <submittedName>
        <fullName evidence="2">Crocetin glucosyltransferase</fullName>
    </submittedName>
</protein>
<evidence type="ECO:0000256" key="1">
    <source>
        <dbReference type="ARBA" id="ARBA00009995"/>
    </source>
</evidence>
<organism evidence="2 3">
    <name type="scientific">Quercus suber</name>
    <name type="common">Cork oak</name>
    <dbReference type="NCBI Taxonomy" id="58331"/>
    <lineage>
        <taxon>Eukaryota</taxon>
        <taxon>Viridiplantae</taxon>
        <taxon>Streptophyta</taxon>
        <taxon>Embryophyta</taxon>
        <taxon>Tracheophyta</taxon>
        <taxon>Spermatophyta</taxon>
        <taxon>Magnoliopsida</taxon>
        <taxon>eudicotyledons</taxon>
        <taxon>Gunneridae</taxon>
        <taxon>Pentapetalae</taxon>
        <taxon>rosids</taxon>
        <taxon>fabids</taxon>
        <taxon>Fagales</taxon>
        <taxon>Fagaceae</taxon>
        <taxon>Quercus</taxon>
    </lineage>
</organism>
<keyword evidence="3" id="KW-1185">Reference proteome</keyword>
<evidence type="ECO:0000313" key="2">
    <source>
        <dbReference type="EMBL" id="KAK7848250.1"/>
    </source>
</evidence>
<sequence length="80" mass="8937">MAKQQQSHFVIVAYPAQGHINPAIQFAERLIRLGVNVTFFTTVGAHRRRMIKSPPPDGLSFSTFFDGYDDGVVPMDDAEK</sequence>
<dbReference type="Gene3D" id="3.40.50.2000">
    <property type="entry name" value="Glycogen Phosphorylase B"/>
    <property type="match status" value="1"/>
</dbReference>
<gene>
    <name evidence="2" type="primary">UGT75L6_7</name>
    <name evidence="2" type="ORF">CFP56_005195</name>
</gene>
<dbReference type="PANTHER" id="PTHR11926:SF870">
    <property type="entry name" value="UDP-GLYCOSYLTRANSFERASE 75B1"/>
    <property type="match status" value="1"/>
</dbReference>
<dbReference type="AlphaFoldDB" id="A0AAW0LAE8"/>
<dbReference type="EMBL" id="PKMF04000129">
    <property type="protein sequence ID" value="KAK7848250.1"/>
    <property type="molecule type" value="Genomic_DNA"/>
</dbReference>
<comment type="similarity">
    <text evidence="1">Belongs to the UDP-glycosyltransferase family.</text>
</comment>
<proteinExistence type="inferred from homology"/>
<comment type="caution">
    <text evidence="2">The sequence shown here is derived from an EMBL/GenBank/DDBJ whole genome shotgun (WGS) entry which is preliminary data.</text>
</comment>
<dbReference type="GO" id="GO:0080044">
    <property type="term" value="F:quercetin 7-O-glucosyltransferase activity"/>
    <property type="evidence" value="ECO:0007669"/>
    <property type="project" value="TreeGrafter"/>
</dbReference>
<reference evidence="2 3" key="1">
    <citation type="journal article" date="2018" name="Sci. Data">
        <title>The draft genome sequence of cork oak.</title>
        <authorList>
            <person name="Ramos A.M."/>
            <person name="Usie A."/>
            <person name="Barbosa P."/>
            <person name="Barros P.M."/>
            <person name="Capote T."/>
            <person name="Chaves I."/>
            <person name="Simoes F."/>
            <person name="Abreu I."/>
            <person name="Carrasquinho I."/>
            <person name="Faro C."/>
            <person name="Guimaraes J.B."/>
            <person name="Mendonca D."/>
            <person name="Nobrega F."/>
            <person name="Rodrigues L."/>
            <person name="Saibo N.J.M."/>
            <person name="Varela M.C."/>
            <person name="Egas C."/>
            <person name="Matos J."/>
            <person name="Miguel C.M."/>
            <person name="Oliveira M.M."/>
            <person name="Ricardo C.P."/>
            <person name="Goncalves S."/>
        </authorList>
    </citation>
    <scope>NUCLEOTIDE SEQUENCE [LARGE SCALE GENOMIC DNA]</scope>
    <source>
        <strain evidence="3">cv. HL8</strain>
    </source>
</reference>
<dbReference type="Proteomes" id="UP000237347">
    <property type="component" value="Unassembled WGS sequence"/>
</dbReference>
<accession>A0AAW0LAE8</accession>